<proteinExistence type="predicted"/>
<dbReference type="AlphaFoldDB" id="A0A0A8ZZ49"/>
<organism evidence="2">
    <name type="scientific">Arundo donax</name>
    <name type="common">Giant reed</name>
    <name type="synonym">Donax arundinaceus</name>
    <dbReference type="NCBI Taxonomy" id="35708"/>
    <lineage>
        <taxon>Eukaryota</taxon>
        <taxon>Viridiplantae</taxon>
        <taxon>Streptophyta</taxon>
        <taxon>Embryophyta</taxon>
        <taxon>Tracheophyta</taxon>
        <taxon>Spermatophyta</taxon>
        <taxon>Magnoliopsida</taxon>
        <taxon>Liliopsida</taxon>
        <taxon>Poales</taxon>
        <taxon>Poaceae</taxon>
        <taxon>PACMAD clade</taxon>
        <taxon>Arundinoideae</taxon>
        <taxon>Arundineae</taxon>
        <taxon>Arundo</taxon>
    </lineage>
</organism>
<protein>
    <submittedName>
        <fullName evidence="2">Uncharacterized protein</fullName>
    </submittedName>
</protein>
<feature type="compositionally biased region" description="Polar residues" evidence="1">
    <location>
        <begin position="63"/>
        <end position="83"/>
    </location>
</feature>
<sequence length="99" mass="10956">MTPKTVSATASSTNKKAEKIRSIRAKNNPYNFTKLKSIKTAREKLPVSRSVPSSCLILQRAQFNSDHSPHILNSTQELTPTSKLSKDGHEGRRKHAQGS</sequence>
<reference evidence="2" key="1">
    <citation type="submission" date="2014-09" db="EMBL/GenBank/DDBJ databases">
        <authorList>
            <person name="Magalhaes I.L.F."/>
            <person name="Oliveira U."/>
            <person name="Santos F.R."/>
            <person name="Vidigal T.H.D.A."/>
            <person name="Brescovit A.D."/>
            <person name="Santos A.J."/>
        </authorList>
    </citation>
    <scope>NUCLEOTIDE SEQUENCE</scope>
    <source>
        <tissue evidence="2">Shoot tissue taken approximately 20 cm above the soil surface</tissue>
    </source>
</reference>
<name>A0A0A8ZZ49_ARUDO</name>
<reference evidence="2" key="2">
    <citation type="journal article" date="2015" name="Data Brief">
        <title>Shoot transcriptome of the giant reed, Arundo donax.</title>
        <authorList>
            <person name="Barrero R.A."/>
            <person name="Guerrero F.D."/>
            <person name="Moolhuijzen P."/>
            <person name="Goolsby J.A."/>
            <person name="Tidwell J."/>
            <person name="Bellgard S.E."/>
            <person name="Bellgard M.I."/>
        </authorList>
    </citation>
    <scope>NUCLEOTIDE SEQUENCE</scope>
    <source>
        <tissue evidence="2">Shoot tissue taken approximately 20 cm above the soil surface</tissue>
    </source>
</reference>
<evidence type="ECO:0000313" key="2">
    <source>
        <dbReference type="EMBL" id="JAD44649.1"/>
    </source>
</evidence>
<evidence type="ECO:0000256" key="1">
    <source>
        <dbReference type="SAM" id="MobiDB-lite"/>
    </source>
</evidence>
<dbReference type="EMBL" id="GBRH01253246">
    <property type="protein sequence ID" value="JAD44649.1"/>
    <property type="molecule type" value="Transcribed_RNA"/>
</dbReference>
<accession>A0A0A8ZZ49</accession>
<feature type="region of interest" description="Disordered" evidence="1">
    <location>
        <begin position="63"/>
        <end position="99"/>
    </location>
</feature>